<keyword evidence="3" id="KW-0472">Membrane</keyword>
<gene>
    <name evidence="4" type="ORF">GIB67_027360</name>
</gene>
<dbReference type="EMBL" id="JACGCM010001560">
    <property type="protein sequence ID" value="KAF6153493.1"/>
    <property type="molecule type" value="Genomic_DNA"/>
</dbReference>
<sequence length="542" mass="61584">MNTLRVIQTSSPLTRHGFLHNRKLQNMRKINLPLSKSNDSGAESQSSPLPEGDPRKQELLAKIAMLQTQKVRLTDYLDERSAYLTQYAEEANAEFDEIGENALKGLDEASARIMEKLETGFQAFEEAAESNRLEIEDDEKKLAAFENQVQKDRNEGLFFKNLGDKPPGERVKAKETMEKLVEITKENAGKNTRKNIYLALIGLLVIAFVDALTSSSDWHKIAVLGLILAALIFQLVHEQSISITEKSENKDEYNVTEKVCRFKLYANYSFFKIGWWRENEGYISKAEKVAAKLRRKNGGMLVKDVTIHFNGHWCTEFVQEYLTFDYIGGKNGTLKNVDGEYLCRLNLLDYVSNTIDQNIGRKFYPVGFVIDLKCLRNGKHVYINSDEDLLDLWVESDEDPKGTVYIFVSTSVAVGPTRCLECTSKVNANMVKKTIKKIRAKKIVSKVNVNVAQTVGNVTQTVGNVYVLQVVDKVTQDEAKKKSRKSPSKQTKKKIQQIPIKPKKKRVRPTELPEEELDHLHVFYISDDDKVQEVEGHAEVPI</sequence>
<comment type="caution">
    <text evidence="4">The sequence shown here is derived from an EMBL/GenBank/DDBJ whole genome shotgun (WGS) entry which is preliminary data.</text>
</comment>
<name>A0A7J7MF03_9MAGN</name>
<keyword evidence="3" id="KW-1133">Transmembrane helix</keyword>
<keyword evidence="3" id="KW-0812">Transmembrane</keyword>
<dbReference type="AlphaFoldDB" id="A0A7J7MF03"/>
<evidence type="ECO:0000256" key="3">
    <source>
        <dbReference type="SAM" id="Phobius"/>
    </source>
</evidence>
<keyword evidence="5" id="KW-1185">Reference proteome</keyword>
<proteinExistence type="predicted"/>
<dbReference type="PANTHER" id="PTHR35731:SF1">
    <property type="entry name" value="8-AMINO-7-OXONONANOATE SYNTHASE"/>
    <property type="match status" value="1"/>
</dbReference>
<dbReference type="PANTHER" id="PTHR35731">
    <property type="entry name" value="8-AMINO-7-OXONONANOATE SYNTHASE"/>
    <property type="match status" value="1"/>
</dbReference>
<keyword evidence="1" id="KW-0175">Coiled coil</keyword>
<reference evidence="4 5" key="1">
    <citation type="journal article" date="2020" name="IScience">
        <title>Genome Sequencing of the Endangered Kingdonia uniflora (Circaeasteraceae, Ranunculales) Reveals Potential Mechanisms of Evolutionary Specialization.</title>
        <authorList>
            <person name="Sun Y."/>
            <person name="Deng T."/>
            <person name="Zhang A."/>
            <person name="Moore M.J."/>
            <person name="Landis J.B."/>
            <person name="Lin N."/>
            <person name="Zhang H."/>
            <person name="Zhang X."/>
            <person name="Huang J."/>
            <person name="Zhang X."/>
            <person name="Sun H."/>
            <person name="Wang H."/>
        </authorList>
    </citation>
    <scope>NUCLEOTIDE SEQUENCE [LARGE SCALE GENOMIC DNA]</scope>
    <source>
        <strain evidence="4">TB1705</strain>
        <tissue evidence="4">Leaf</tissue>
    </source>
</reference>
<dbReference type="OrthoDB" id="515004at2759"/>
<dbReference type="Proteomes" id="UP000541444">
    <property type="component" value="Unassembled WGS sequence"/>
</dbReference>
<feature type="coiled-coil region" evidence="1">
    <location>
        <begin position="128"/>
        <end position="155"/>
    </location>
</feature>
<feature type="transmembrane region" description="Helical" evidence="3">
    <location>
        <begin position="195"/>
        <end position="212"/>
    </location>
</feature>
<evidence type="ECO:0000256" key="1">
    <source>
        <dbReference type="SAM" id="Coils"/>
    </source>
</evidence>
<feature type="region of interest" description="Disordered" evidence="2">
    <location>
        <begin position="33"/>
        <end position="54"/>
    </location>
</feature>
<evidence type="ECO:0000313" key="5">
    <source>
        <dbReference type="Proteomes" id="UP000541444"/>
    </source>
</evidence>
<dbReference type="GO" id="GO:0009507">
    <property type="term" value="C:chloroplast"/>
    <property type="evidence" value="ECO:0007669"/>
    <property type="project" value="TreeGrafter"/>
</dbReference>
<accession>A0A7J7MF03</accession>
<evidence type="ECO:0000256" key="2">
    <source>
        <dbReference type="SAM" id="MobiDB-lite"/>
    </source>
</evidence>
<organism evidence="4 5">
    <name type="scientific">Kingdonia uniflora</name>
    <dbReference type="NCBI Taxonomy" id="39325"/>
    <lineage>
        <taxon>Eukaryota</taxon>
        <taxon>Viridiplantae</taxon>
        <taxon>Streptophyta</taxon>
        <taxon>Embryophyta</taxon>
        <taxon>Tracheophyta</taxon>
        <taxon>Spermatophyta</taxon>
        <taxon>Magnoliopsida</taxon>
        <taxon>Ranunculales</taxon>
        <taxon>Circaeasteraceae</taxon>
        <taxon>Kingdonia</taxon>
    </lineage>
</organism>
<feature type="compositionally biased region" description="Basic residues" evidence="2">
    <location>
        <begin position="481"/>
        <end position="507"/>
    </location>
</feature>
<feature type="compositionally biased region" description="Polar residues" evidence="2">
    <location>
        <begin position="34"/>
        <end position="48"/>
    </location>
</feature>
<feature type="region of interest" description="Disordered" evidence="2">
    <location>
        <begin position="478"/>
        <end position="513"/>
    </location>
</feature>
<protein>
    <submittedName>
        <fullName evidence="4">Uncharacterized protein</fullName>
    </submittedName>
</protein>
<evidence type="ECO:0000313" key="4">
    <source>
        <dbReference type="EMBL" id="KAF6153493.1"/>
    </source>
</evidence>